<feature type="compositionally biased region" description="Polar residues" evidence="9">
    <location>
        <begin position="65"/>
        <end position="76"/>
    </location>
</feature>
<evidence type="ECO:0000313" key="10">
    <source>
        <dbReference type="EMBL" id="KAF6739638.1"/>
    </source>
</evidence>
<feature type="compositionally biased region" description="Low complexity" evidence="9">
    <location>
        <begin position="96"/>
        <end position="116"/>
    </location>
</feature>
<dbReference type="InterPro" id="IPR000272">
    <property type="entry name" value="Ion-transport_regulator_FXYD"/>
</dbReference>
<dbReference type="GO" id="GO:0017080">
    <property type="term" value="F:sodium channel regulator activity"/>
    <property type="evidence" value="ECO:0007669"/>
    <property type="project" value="TreeGrafter"/>
</dbReference>
<dbReference type="Gene3D" id="1.20.5.780">
    <property type="entry name" value="Single helix bin"/>
    <property type="match status" value="1"/>
</dbReference>
<name>A0A834FS75_ORYME</name>
<dbReference type="CDD" id="cd20323">
    <property type="entry name" value="FXYD_FXYD5"/>
    <property type="match status" value="1"/>
</dbReference>
<evidence type="ECO:0000256" key="6">
    <source>
        <dbReference type="ARBA" id="ARBA00023065"/>
    </source>
</evidence>
<keyword evidence="8" id="KW-0732">Signal</keyword>
<keyword evidence="7 8" id="KW-0472">Membrane</keyword>
<gene>
    <name evidence="10" type="ORF">FQA47_004909</name>
</gene>
<dbReference type="Proteomes" id="UP000646548">
    <property type="component" value="Unassembled WGS sequence"/>
</dbReference>
<evidence type="ECO:0000256" key="2">
    <source>
        <dbReference type="ARBA" id="ARBA00005948"/>
    </source>
</evidence>
<dbReference type="PROSITE" id="PS01310">
    <property type="entry name" value="FXYD"/>
    <property type="match status" value="1"/>
</dbReference>
<evidence type="ECO:0000256" key="4">
    <source>
        <dbReference type="ARBA" id="ARBA00022692"/>
    </source>
</evidence>
<dbReference type="GO" id="GO:0006811">
    <property type="term" value="P:monoatomic ion transport"/>
    <property type="evidence" value="ECO:0007669"/>
    <property type="project" value="UniProtKB-KW"/>
</dbReference>
<protein>
    <recommendedName>
        <fullName evidence="8">FXYD domain-containing ion transport regulator</fullName>
    </recommendedName>
</protein>
<comment type="caution">
    <text evidence="10">The sequence shown here is derived from an EMBL/GenBank/DDBJ whole genome shotgun (WGS) entry which is preliminary data.</text>
</comment>
<dbReference type="InterPro" id="IPR047297">
    <property type="entry name" value="FXYD_motif"/>
</dbReference>
<comment type="subcellular location">
    <subcellularLocation>
        <location evidence="1">Membrane</location>
        <topology evidence="1">Single-pass membrane protein</topology>
    </subcellularLocation>
</comment>
<dbReference type="EMBL" id="WKFB01000004">
    <property type="protein sequence ID" value="KAF6739638.1"/>
    <property type="molecule type" value="Genomic_DNA"/>
</dbReference>
<accession>A0A834FS75</accession>
<evidence type="ECO:0000256" key="3">
    <source>
        <dbReference type="ARBA" id="ARBA00022448"/>
    </source>
</evidence>
<keyword evidence="5 8" id="KW-1133">Transmembrane helix</keyword>
<comment type="similarity">
    <text evidence="2 8">Belongs to the FXYD family.</text>
</comment>
<proteinExistence type="inferred from homology"/>
<dbReference type="PANTHER" id="PTHR14132:SF23">
    <property type="entry name" value="FXYD DOMAIN-CONTAINING ION TRANSPORT REGULATOR"/>
    <property type="match status" value="1"/>
</dbReference>
<reference evidence="10" key="1">
    <citation type="journal article" name="BMC Genomics">
        <title>Long-read sequencing and de novo genome assembly of marine medaka (Oryzias melastigma).</title>
        <authorList>
            <person name="Liang P."/>
            <person name="Saqib H.S.A."/>
            <person name="Ni X."/>
            <person name="Shen Y."/>
        </authorList>
    </citation>
    <scope>NUCLEOTIDE SEQUENCE</scope>
    <source>
        <strain evidence="10">Bigg-433</strain>
    </source>
</reference>
<keyword evidence="3 8" id="KW-0813">Transport</keyword>
<dbReference type="GO" id="GO:0043269">
    <property type="term" value="P:regulation of monoatomic ion transport"/>
    <property type="evidence" value="ECO:0007669"/>
    <property type="project" value="InterPro"/>
</dbReference>
<evidence type="ECO:0000256" key="9">
    <source>
        <dbReference type="SAM" id="MobiDB-lite"/>
    </source>
</evidence>
<evidence type="ECO:0000313" key="11">
    <source>
        <dbReference type="Proteomes" id="UP000646548"/>
    </source>
</evidence>
<dbReference type="AlphaFoldDB" id="A0A834FS75"/>
<feature type="signal peptide" evidence="8">
    <location>
        <begin position="1"/>
        <end position="33"/>
    </location>
</feature>
<evidence type="ECO:0000256" key="7">
    <source>
        <dbReference type="ARBA" id="ARBA00023136"/>
    </source>
</evidence>
<evidence type="ECO:0000256" key="1">
    <source>
        <dbReference type="ARBA" id="ARBA00004167"/>
    </source>
</evidence>
<dbReference type="Pfam" id="PF02038">
    <property type="entry name" value="ATP1G1_PLM_MAT8"/>
    <property type="match status" value="1"/>
</dbReference>
<feature type="compositionally biased region" description="Low complexity" evidence="9">
    <location>
        <begin position="77"/>
        <end position="88"/>
    </location>
</feature>
<keyword evidence="4 8" id="KW-0812">Transmembrane</keyword>
<feature type="chain" id="PRO_5033113790" description="FXYD domain-containing ion transport regulator" evidence="8">
    <location>
        <begin position="34"/>
        <end position="222"/>
    </location>
</feature>
<dbReference type="PANTHER" id="PTHR14132">
    <property type="entry name" value="SODIUM/POTASSIUM-TRANSPORTING ATPASE SUBUNIT GAMMA"/>
    <property type="match status" value="1"/>
</dbReference>
<feature type="region of interest" description="Disordered" evidence="9">
    <location>
        <begin position="49"/>
        <end position="117"/>
    </location>
</feature>
<dbReference type="GO" id="GO:0016020">
    <property type="term" value="C:membrane"/>
    <property type="evidence" value="ECO:0007669"/>
    <property type="project" value="UniProtKB-SubCell"/>
</dbReference>
<feature type="transmembrane region" description="Helical" evidence="8">
    <location>
        <begin position="136"/>
        <end position="158"/>
    </location>
</feature>
<evidence type="ECO:0000256" key="5">
    <source>
        <dbReference type="ARBA" id="ARBA00022989"/>
    </source>
</evidence>
<sequence>MRPGTQMTHKMDSKISMATLVLFLLITLKVSWAQTNVSVTQTTPVHNITASPTTLPTEGSGVTREANSTQEATLAEQTTNQQTLTSNSVKNATLGTSPKATSTPSPTTTTRGVPRPTYDPKWDNDFKYDYESLRCAGLIIAAVLFVMGILTISCGKMCRLPKCRKRSSKSVSTTVSEQMFISESNVLLFLSGKYDKNRQQHPAFIRYMQEEVEIRSYRVVQG</sequence>
<evidence type="ECO:0000256" key="8">
    <source>
        <dbReference type="RuleBase" id="RU364131"/>
    </source>
</evidence>
<keyword evidence="6 8" id="KW-0406">Ion transport</keyword>
<organism evidence="10 11">
    <name type="scientific">Oryzias melastigma</name>
    <name type="common">Marine medaka</name>
    <dbReference type="NCBI Taxonomy" id="30732"/>
    <lineage>
        <taxon>Eukaryota</taxon>
        <taxon>Metazoa</taxon>
        <taxon>Chordata</taxon>
        <taxon>Craniata</taxon>
        <taxon>Vertebrata</taxon>
        <taxon>Euteleostomi</taxon>
        <taxon>Actinopterygii</taxon>
        <taxon>Neopterygii</taxon>
        <taxon>Teleostei</taxon>
        <taxon>Neoteleostei</taxon>
        <taxon>Acanthomorphata</taxon>
        <taxon>Ovalentaria</taxon>
        <taxon>Atherinomorphae</taxon>
        <taxon>Beloniformes</taxon>
        <taxon>Adrianichthyidae</taxon>
        <taxon>Oryziinae</taxon>
        <taxon>Oryzias</taxon>
    </lineage>
</organism>